<feature type="domain" description="Acyl-CoA thioesterase-like N-terminal HotDog" evidence="2">
    <location>
        <begin position="41"/>
        <end position="124"/>
    </location>
</feature>
<reference evidence="4 5" key="1">
    <citation type="journal article" date="2019" name="Int. J. Syst. Evol. Microbiol.">
        <title>The Global Catalogue of Microorganisms (GCM) 10K type strain sequencing project: providing services to taxonomists for standard genome sequencing and annotation.</title>
        <authorList>
            <consortium name="The Broad Institute Genomics Platform"/>
            <consortium name="The Broad Institute Genome Sequencing Center for Infectious Disease"/>
            <person name="Wu L."/>
            <person name="Ma J."/>
        </authorList>
    </citation>
    <scope>NUCLEOTIDE SEQUENCE [LARGE SCALE GENOMIC DNA]</scope>
    <source>
        <strain evidence="4 5">JCM 15309</strain>
    </source>
</reference>
<evidence type="ECO:0000313" key="4">
    <source>
        <dbReference type="EMBL" id="GAA1971579.1"/>
    </source>
</evidence>
<dbReference type="InterPro" id="IPR049450">
    <property type="entry name" value="ACOT8-like_C"/>
</dbReference>
<comment type="caution">
    <text evidence="4">The sequence shown here is derived from an EMBL/GenBank/DDBJ whole genome shotgun (WGS) entry which is preliminary data.</text>
</comment>
<dbReference type="InterPro" id="IPR029069">
    <property type="entry name" value="HotDog_dom_sf"/>
</dbReference>
<sequence>MVTNEYDAHIAVTPAPGDPAGDRAGDPGRDAGRATFAAELDGGWIVGGGVNGGYLLATLGNAIRATVPDKPDPLSISAYYLSASVPGPASVTTEIKRDGGSVATVAAELWQGDRARITALATYGDLSALPDDVATTAAEPDLPPRDRCVPNTMAPDDVRRIAPMMDRFEMLFHPEHVGWAVGQPSGNGVISAWFRLKDGREPDPISLLTVVDLLPPVTFDLGRPGWAPTLELTAHIRARPAAGWLKVRHATRNVAGGMFEEDCEVWDSAGRLVAQSRQLARLPRE</sequence>
<keyword evidence="5" id="KW-1185">Reference proteome</keyword>
<dbReference type="Proteomes" id="UP001500571">
    <property type="component" value="Unassembled WGS sequence"/>
</dbReference>
<dbReference type="InterPro" id="IPR052389">
    <property type="entry name" value="Sec_Metab_Biosynth-Assoc"/>
</dbReference>
<proteinExistence type="predicted"/>
<dbReference type="InterPro" id="IPR042171">
    <property type="entry name" value="Acyl-CoA_hotdog"/>
</dbReference>
<accession>A0ABN2RMF7</accession>
<dbReference type="Pfam" id="PF20789">
    <property type="entry name" value="4HBT_3C"/>
    <property type="match status" value="1"/>
</dbReference>
<dbReference type="EMBL" id="BAAAPB010000004">
    <property type="protein sequence ID" value="GAA1971579.1"/>
    <property type="molecule type" value="Genomic_DNA"/>
</dbReference>
<feature type="compositionally biased region" description="Basic and acidic residues" evidence="1">
    <location>
        <begin position="20"/>
        <end position="31"/>
    </location>
</feature>
<dbReference type="Gene3D" id="2.40.160.210">
    <property type="entry name" value="Acyl-CoA thioesterase, double hotdog domain"/>
    <property type="match status" value="1"/>
</dbReference>
<dbReference type="InterPro" id="IPR049449">
    <property type="entry name" value="TesB_ACOT8-like_N"/>
</dbReference>
<organism evidence="4 5">
    <name type="scientific">Nocardioides panacihumi</name>
    <dbReference type="NCBI Taxonomy" id="400774"/>
    <lineage>
        <taxon>Bacteria</taxon>
        <taxon>Bacillati</taxon>
        <taxon>Actinomycetota</taxon>
        <taxon>Actinomycetes</taxon>
        <taxon>Propionibacteriales</taxon>
        <taxon>Nocardioidaceae</taxon>
        <taxon>Nocardioides</taxon>
    </lineage>
</organism>
<dbReference type="SUPFAM" id="SSF54637">
    <property type="entry name" value="Thioesterase/thiol ester dehydrase-isomerase"/>
    <property type="match status" value="2"/>
</dbReference>
<dbReference type="PANTHER" id="PTHR38110:SF1">
    <property type="entry name" value="THIOESTERASE DOMAIN-CONTAINING PROTEIN"/>
    <property type="match status" value="1"/>
</dbReference>
<dbReference type="RefSeq" id="WP_344047150.1">
    <property type="nucleotide sequence ID" value="NZ_BAAAPB010000004.1"/>
</dbReference>
<protein>
    <submittedName>
        <fullName evidence="4">Thioesterase family protein</fullName>
    </submittedName>
</protein>
<evidence type="ECO:0000256" key="1">
    <source>
        <dbReference type="SAM" id="MobiDB-lite"/>
    </source>
</evidence>
<name>A0ABN2RMF7_9ACTN</name>
<evidence type="ECO:0000259" key="3">
    <source>
        <dbReference type="Pfam" id="PF20789"/>
    </source>
</evidence>
<gene>
    <name evidence="4" type="ORF">GCM10009798_35610</name>
</gene>
<feature type="domain" description="Acyl-CoA thioesterase-like C-terminal" evidence="3">
    <location>
        <begin position="146"/>
        <end position="280"/>
    </location>
</feature>
<feature type="region of interest" description="Disordered" evidence="1">
    <location>
        <begin position="1"/>
        <end position="31"/>
    </location>
</feature>
<evidence type="ECO:0000259" key="2">
    <source>
        <dbReference type="Pfam" id="PF13622"/>
    </source>
</evidence>
<evidence type="ECO:0000313" key="5">
    <source>
        <dbReference type="Proteomes" id="UP001500571"/>
    </source>
</evidence>
<dbReference type="PANTHER" id="PTHR38110">
    <property type="entry name" value="CHROMOSOME 23, WHOLE GENOME SHOTGUN SEQUENCE"/>
    <property type="match status" value="1"/>
</dbReference>
<dbReference type="Pfam" id="PF13622">
    <property type="entry name" value="4HBT_3"/>
    <property type="match status" value="1"/>
</dbReference>